<keyword evidence="2" id="KW-1185">Reference proteome</keyword>
<dbReference type="EMBL" id="CP117884">
    <property type="protein sequence ID" value="WDF81836.1"/>
    <property type="molecule type" value="Genomic_DNA"/>
</dbReference>
<gene>
    <name evidence="1" type="ORF">PQ472_07840</name>
</gene>
<accession>A0ABY7WQA6</accession>
<organism evidence="1 2">
    <name type="scientific">Lacticaseibacillus pabuli</name>
    <dbReference type="NCBI Taxonomy" id="3025672"/>
    <lineage>
        <taxon>Bacteria</taxon>
        <taxon>Bacillati</taxon>
        <taxon>Bacillota</taxon>
        <taxon>Bacilli</taxon>
        <taxon>Lactobacillales</taxon>
        <taxon>Lactobacillaceae</taxon>
        <taxon>Lacticaseibacillus</taxon>
    </lineage>
</organism>
<evidence type="ECO:0000313" key="2">
    <source>
        <dbReference type="Proteomes" id="UP001220377"/>
    </source>
</evidence>
<proteinExistence type="predicted"/>
<dbReference type="Proteomes" id="UP001220377">
    <property type="component" value="Chromosome"/>
</dbReference>
<sequence>MSNIPTAYIVAIPDENGAPRRKAGHLYSYLKPAQEFAEHLNKYGDEPWHIKPNGTYKVFASQGWEDVEYLDFVNELNKEVQKPSKS</sequence>
<name>A0ABY7WQA6_9LACO</name>
<reference evidence="1 2" key="1">
    <citation type="submission" date="2023-02" db="EMBL/GenBank/DDBJ databases">
        <title>Genome sequence of Lacticaseibacillus sp. KACC 23028.</title>
        <authorList>
            <person name="Kim S."/>
            <person name="Heo J."/>
            <person name="Kwon S.-W."/>
        </authorList>
    </citation>
    <scope>NUCLEOTIDE SEQUENCE [LARGE SCALE GENOMIC DNA]</scope>
    <source>
        <strain evidence="1 2">KACC 23028</strain>
    </source>
</reference>
<protein>
    <submittedName>
        <fullName evidence="1">Uncharacterized protein</fullName>
    </submittedName>
</protein>
<dbReference type="RefSeq" id="WP_274258866.1">
    <property type="nucleotide sequence ID" value="NZ_CP117884.1"/>
</dbReference>
<evidence type="ECO:0000313" key="1">
    <source>
        <dbReference type="EMBL" id="WDF81836.1"/>
    </source>
</evidence>